<proteinExistence type="predicted"/>
<dbReference type="PROSITE" id="PS00018">
    <property type="entry name" value="EF_HAND_1"/>
    <property type="match status" value="2"/>
</dbReference>
<evidence type="ECO:0000259" key="10">
    <source>
        <dbReference type="PROSITE" id="PS50222"/>
    </source>
</evidence>
<feature type="compositionally biased region" description="Basic and acidic residues" evidence="7">
    <location>
        <begin position="561"/>
        <end position="576"/>
    </location>
</feature>
<keyword evidence="3 6" id="KW-0863">Zinc-finger</keyword>
<keyword evidence="8" id="KW-0472">Membrane</keyword>
<evidence type="ECO:0000256" key="4">
    <source>
        <dbReference type="ARBA" id="ARBA00022833"/>
    </source>
</evidence>
<feature type="domain" description="EF-hand" evidence="10">
    <location>
        <begin position="424"/>
        <end position="459"/>
    </location>
</feature>
<evidence type="ECO:0000256" key="2">
    <source>
        <dbReference type="ARBA" id="ARBA00022737"/>
    </source>
</evidence>
<keyword evidence="5" id="KW-0106">Calcium</keyword>
<name>A0A022W6K2_TRIRU</name>
<keyword evidence="2" id="KW-0677">Repeat</keyword>
<feature type="compositionally biased region" description="Polar residues" evidence="7">
    <location>
        <begin position="745"/>
        <end position="754"/>
    </location>
</feature>
<keyword evidence="1" id="KW-0479">Metal-binding</keyword>
<dbReference type="PANTHER" id="PTHR23055">
    <property type="entry name" value="CALCIUM BINDING PROTEINS"/>
    <property type="match status" value="1"/>
</dbReference>
<dbReference type="PROSITE" id="PS50135">
    <property type="entry name" value="ZF_ZZ_2"/>
    <property type="match status" value="1"/>
</dbReference>
<evidence type="ECO:0000256" key="8">
    <source>
        <dbReference type="SAM" id="Phobius"/>
    </source>
</evidence>
<feature type="region of interest" description="Disordered" evidence="7">
    <location>
        <begin position="711"/>
        <end position="779"/>
    </location>
</feature>
<gene>
    <name evidence="11" type="ORF">H103_03204</name>
</gene>
<dbReference type="GO" id="GO:0016020">
    <property type="term" value="C:membrane"/>
    <property type="evidence" value="ECO:0007669"/>
    <property type="project" value="TreeGrafter"/>
</dbReference>
<dbReference type="GO" id="GO:0005509">
    <property type="term" value="F:calcium ion binding"/>
    <property type="evidence" value="ECO:0007669"/>
    <property type="project" value="InterPro"/>
</dbReference>
<feature type="region of interest" description="Disordered" evidence="7">
    <location>
        <begin position="896"/>
        <end position="916"/>
    </location>
</feature>
<dbReference type="InterPro" id="IPR000433">
    <property type="entry name" value="Znf_ZZ"/>
</dbReference>
<dbReference type="GO" id="GO:0008270">
    <property type="term" value="F:zinc ion binding"/>
    <property type="evidence" value="ECO:0007669"/>
    <property type="project" value="UniProtKB-KW"/>
</dbReference>
<evidence type="ECO:0008006" key="12">
    <source>
        <dbReference type="Google" id="ProtNLM"/>
    </source>
</evidence>
<dbReference type="SMART" id="SM00291">
    <property type="entry name" value="ZnF_ZZ"/>
    <property type="match status" value="1"/>
</dbReference>
<reference evidence="11" key="1">
    <citation type="submission" date="2014-02" db="EMBL/GenBank/DDBJ databases">
        <title>The Genome Sequence of Trichophyton rubrum (morphotype fischeri) CBS 288.86.</title>
        <authorList>
            <consortium name="The Broad Institute Genomics Platform"/>
            <person name="Cuomo C.A."/>
            <person name="White T.C."/>
            <person name="Graser Y."/>
            <person name="Martinez-Rossi N."/>
            <person name="Heitman J."/>
            <person name="Young S.K."/>
            <person name="Zeng Q."/>
            <person name="Gargeya S."/>
            <person name="Abouelleil A."/>
            <person name="Alvarado L."/>
            <person name="Chapman S.B."/>
            <person name="Gainer-Dewar J."/>
            <person name="Goldberg J."/>
            <person name="Griggs A."/>
            <person name="Gujja S."/>
            <person name="Hansen M."/>
            <person name="Howarth C."/>
            <person name="Imamovic A."/>
            <person name="Larimer J."/>
            <person name="Martinez D."/>
            <person name="Murphy C."/>
            <person name="Pearson M.D."/>
            <person name="Persinoti G."/>
            <person name="Poon T."/>
            <person name="Priest M."/>
            <person name="Roberts A.D."/>
            <person name="Saif S."/>
            <person name="Shea T.D."/>
            <person name="Sykes S.N."/>
            <person name="Wortman J."/>
            <person name="Nusbaum C."/>
            <person name="Birren B."/>
        </authorList>
    </citation>
    <scope>NUCLEOTIDE SEQUENCE [LARGE SCALE GENOMIC DNA]</scope>
    <source>
        <strain evidence="11">CBS 288.86</strain>
    </source>
</reference>
<dbReference type="SUPFAM" id="SSF47473">
    <property type="entry name" value="EF-hand"/>
    <property type="match status" value="1"/>
</dbReference>
<protein>
    <recommendedName>
        <fullName evidence="12">EF hand domain-containing protein</fullName>
    </recommendedName>
</protein>
<dbReference type="PROSITE" id="PS50222">
    <property type="entry name" value="EF_HAND_2"/>
    <property type="match status" value="2"/>
</dbReference>
<sequence>MSSSNAPSSIDGTSALTYRRTFFIVAAFAGTLALTQLHRYFFSSPAASQTLHRRNAVRHQRHSQRRGGISLPSGETYESSSPLAPSLALAQREREGRSYGHFTLRVDAEHTLQCPLLPSQLASVETIQREIGASLESANLMRHMIEDEFLTRFLIAEFPPSHVILLSTGEWRYLLNELTSRGISEVAVNNAFTRFNENPHFGEQPDTERPVGQEDANLVVNTNAMPAEQTPPPPPQPEIGDTTIDDQSLFSWRDGTNDTAPPREGQNLLNLLYHIAEDQARRDGYIHRGVTCNSCGVMPIQGIRYRCANCIDYDLCEACEASQVHILTHLFYKVRIPTPSLGSVKQVQPVLYPGKPNMLPQTLPRNVAKRLKKETNFENTEVDALWDQFRCLANVEWPEEPNGLPLAIDRKTFDRCFIPNRPPPPSLIYDRMFSFYDTNGDGLIGFEEFLKGLASFGNKSMHERLRRIFAAYDIDRDGYVERKDFLRIFRAYYTLSRDLTRDMMSGIEDDFMESGSRDVVLGSQPISAAFPGTIPGSDRSRAGEGKRTNLQGDLEVIDNEAVVREDGDETGDRDIVLGDAALRDTLGPNRHRQRDPSRSDSTTQGPYYGPRPSDSSTDHGDGFDLICAGPYPCENFLNWPPAEHVQREDIINALGAYVPLEDVTDFVDRARIGTCLIERLNAAEAEHQSNIRREGIEERWRRRAFYLEEEEGTSGRPMYEGNEDDYEAAASDGECNEDSDWHNPTPRSRSSSKVRFQDDVTDNEYETRSNQSTSSRSIQLGERWGGYEIPEVERDAGKEILYQVTQQGLNELLDLIFKPKEDLLMEAYRTRTERKRWAKEIERFQERGYRVKDIKNCDRRNPNGDDTNDPESAGNRSLKDLLQESGFSVDPEFLEEVEREEEDGIDQAYSSQQEGSVISDHLSDHEVDYMPIAPESNNFQGDTESPSSSENNIPLPPDPTLPQNRPNEEDLVALEHMPHGSHHSPRPHSAEPHPIYESASTSTSTSGPSHHRLSSQRRSRNRSLPLRLRFQQSPPPNRTRSNSGSSVASSSSTPSVKNAVLPSPPPSPKILSRWAKLNLAEQEAKERGGSGAKLNFEEFAMRMQGERGKRLGFVASWIDMTTF</sequence>
<feature type="compositionally biased region" description="Basic and acidic residues" evidence="7">
    <location>
        <begin position="538"/>
        <end position="547"/>
    </location>
</feature>
<dbReference type="AlphaFoldDB" id="A0A022W6K2"/>
<keyword evidence="8" id="KW-0812">Transmembrane</keyword>
<accession>A0A022W6K2</accession>
<dbReference type="InterPro" id="IPR018247">
    <property type="entry name" value="EF_Hand_1_Ca_BS"/>
</dbReference>
<dbReference type="InterPro" id="IPR028846">
    <property type="entry name" value="Recoverin"/>
</dbReference>
<feature type="domain" description="EF-hand" evidence="10">
    <location>
        <begin position="460"/>
        <end position="495"/>
    </location>
</feature>
<feature type="region of interest" description="Disordered" evidence="7">
    <location>
        <begin position="932"/>
        <end position="1067"/>
    </location>
</feature>
<dbReference type="PANTHER" id="PTHR23055:SF187">
    <property type="entry name" value="EF HAND DOMAIN PROTEIN (AFU_ORTHOLOGUE AFUA_6G07310)"/>
    <property type="match status" value="1"/>
</dbReference>
<dbReference type="Pfam" id="PF13499">
    <property type="entry name" value="EF-hand_7"/>
    <property type="match status" value="1"/>
</dbReference>
<feature type="region of interest" description="Disordered" evidence="7">
    <location>
        <begin position="526"/>
        <end position="621"/>
    </location>
</feature>
<feature type="compositionally biased region" description="Polar residues" evidence="7">
    <location>
        <begin position="768"/>
        <end position="778"/>
    </location>
</feature>
<dbReference type="CDD" id="cd00051">
    <property type="entry name" value="EFh"/>
    <property type="match status" value="1"/>
</dbReference>
<evidence type="ECO:0000256" key="5">
    <source>
        <dbReference type="ARBA" id="ARBA00022837"/>
    </source>
</evidence>
<dbReference type="Gene3D" id="1.10.238.10">
    <property type="entry name" value="EF-hand"/>
    <property type="match status" value="1"/>
</dbReference>
<keyword evidence="8" id="KW-1133">Transmembrane helix</keyword>
<dbReference type="HOGENOM" id="CLU_009681_0_0_1"/>
<feature type="compositionally biased region" description="Acidic residues" evidence="7">
    <location>
        <begin position="896"/>
        <end position="905"/>
    </location>
</feature>
<dbReference type="InterPro" id="IPR043145">
    <property type="entry name" value="Znf_ZZ_sf"/>
</dbReference>
<evidence type="ECO:0000256" key="1">
    <source>
        <dbReference type="ARBA" id="ARBA00022723"/>
    </source>
</evidence>
<feature type="compositionally biased region" description="Low complexity" evidence="7">
    <location>
        <begin position="1041"/>
        <end position="1055"/>
    </location>
</feature>
<dbReference type="InterPro" id="IPR002048">
    <property type="entry name" value="EF_hand_dom"/>
</dbReference>
<evidence type="ECO:0000256" key="7">
    <source>
        <dbReference type="SAM" id="MobiDB-lite"/>
    </source>
</evidence>
<dbReference type="OrthoDB" id="2122982at2759"/>
<feature type="transmembrane region" description="Helical" evidence="8">
    <location>
        <begin position="21"/>
        <end position="42"/>
    </location>
</feature>
<dbReference type="Gene3D" id="3.30.60.90">
    <property type="match status" value="1"/>
</dbReference>
<dbReference type="SMART" id="SM00054">
    <property type="entry name" value="EFh"/>
    <property type="match status" value="2"/>
</dbReference>
<feature type="compositionally biased region" description="Basic residues" evidence="7">
    <location>
        <begin position="1009"/>
        <end position="1021"/>
    </location>
</feature>
<dbReference type="CDD" id="cd02340">
    <property type="entry name" value="ZZ_NBR1_like"/>
    <property type="match status" value="1"/>
</dbReference>
<dbReference type="PROSITE" id="PS01357">
    <property type="entry name" value="ZF_ZZ_1"/>
    <property type="match status" value="1"/>
</dbReference>
<dbReference type="SUPFAM" id="SSF57850">
    <property type="entry name" value="RING/U-box"/>
    <property type="match status" value="1"/>
</dbReference>
<dbReference type="InterPro" id="IPR011992">
    <property type="entry name" value="EF-hand-dom_pair"/>
</dbReference>
<feature type="compositionally biased region" description="Basic residues" evidence="7">
    <location>
        <begin position="52"/>
        <end position="65"/>
    </location>
</feature>
<evidence type="ECO:0000259" key="9">
    <source>
        <dbReference type="PROSITE" id="PS50135"/>
    </source>
</evidence>
<organism evidence="11">
    <name type="scientific">Trichophyton rubrum CBS 288.86</name>
    <dbReference type="NCBI Taxonomy" id="1215330"/>
    <lineage>
        <taxon>Eukaryota</taxon>
        <taxon>Fungi</taxon>
        <taxon>Dikarya</taxon>
        <taxon>Ascomycota</taxon>
        <taxon>Pezizomycotina</taxon>
        <taxon>Eurotiomycetes</taxon>
        <taxon>Eurotiomycetidae</taxon>
        <taxon>Onygenales</taxon>
        <taxon>Arthrodermataceae</taxon>
        <taxon>Trichophyton</taxon>
    </lineage>
</organism>
<evidence type="ECO:0000256" key="6">
    <source>
        <dbReference type="PROSITE-ProRule" id="PRU00228"/>
    </source>
</evidence>
<feature type="region of interest" description="Disordered" evidence="7">
    <location>
        <begin position="855"/>
        <end position="876"/>
    </location>
</feature>
<dbReference type="GO" id="GO:0005829">
    <property type="term" value="C:cytosol"/>
    <property type="evidence" value="ECO:0007669"/>
    <property type="project" value="TreeGrafter"/>
</dbReference>
<feature type="domain" description="ZZ-type" evidence="9">
    <location>
        <begin position="287"/>
        <end position="339"/>
    </location>
</feature>
<keyword evidence="4" id="KW-0862">Zinc</keyword>
<feature type="compositionally biased region" description="Polar residues" evidence="7">
    <location>
        <begin position="935"/>
        <end position="952"/>
    </location>
</feature>
<feature type="region of interest" description="Disordered" evidence="7">
    <location>
        <begin position="52"/>
        <end position="82"/>
    </location>
</feature>
<evidence type="ECO:0000313" key="11">
    <source>
        <dbReference type="EMBL" id="EZF53929.1"/>
    </source>
</evidence>
<dbReference type="EMBL" id="KK207798">
    <property type="protein sequence ID" value="EZF53929.1"/>
    <property type="molecule type" value="Genomic_DNA"/>
</dbReference>
<dbReference type="Proteomes" id="UP000023758">
    <property type="component" value="Unassembled WGS sequence"/>
</dbReference>
<dbReference type="Pfam" id="PF00569">
    <property type="entry name" value="ZZ"/>
    <property type="match status" value="1"/>
</dbReference>
<evidence type="ECO:0000256" key="3">
    <source>
        <dbReference type="ARBA" id="ARBA00022771"/>
    </source>
</evidence>
<feature type="region of interest" description="Disordered" evidence="7">
    <location>
        <begin position="224"/>
        <end position="243"/>
    </location>
</feature>